<evidence type="ECO:0000256" key="3">
    <source>
        <dbReference type="ARBA" id="ARBA00006006"/>
    </source>
</evidence>
<organism evidence="13 14">
    <name type="scientific">Batrachochytrium salamandrivorans</name>
    <dbReference type="NCBI Taxonomy" id="1357716"/>
    <lineage>
        <taxon>Eukaryota</taxon>
        <taxon>Fungi</taxon>
        <taxon>Fungi incertae sedis</taxon>
        <taxon>Chytridiomycota</taxon>
        <taxon>Chytridiomycota incertae sedis</taxon>
        <taxon>Chytridiomycetes</taxon>
        <taxon>Rhizophydiales</taxon>
        <taxon>Rhizophydiales incertae sedis</taxon>
        <taxon>Batrachochytrium</taxon>
    </lineage>
</organism>
<keyword evidence="9 11" id="KW-0482">Metalloprotease</keyword>
<evidence type="ECO:0000256" key="5">
    <source>
        <dbReference type="ARBA" id="ARBA00022670"/>
    </source>
</evidence>
<evidence type="ECO:0000256" key="10">
    <source>
        <dbReference type="ARBA" id="ARBA00023145"/>
    </source>
</evidence>
<dbReference type="Gene3D" id="3.10.170.10">
    <property type="match status" value="1"/>
</dbReference>
<feature type="compositionally biased region" description="Low complexity" evidence="12">
    <location>
        <begin position="309"/>
        <end position="360"/>
    </location>
</feature>
<evidence type="ECO:0000313" key="13">
    <source>
        <dbReference type="EMBL" id="KAH6589813.1"/>
    </source>
</evidence>
<evidence type="ECO:0000256" key="9">
    <source>
        <dbReference type="ARBA" id="ARBA00023049"/>
    </source>
</evidence>
<dbReference type="Proteomes" id="UP001648503">
    <property type="component" value="Unassembled WGS sequence"/>
</dbReference>
<evidence type="ECO:0000256" key="8">
    <source>
        <dbReference type="ARBA" id="ARBA00022833"/>
    </source>
</evidence>
<keyword evidence="4 11" id="KW-0964">Secreted</keyword>
<name>A0ABQ8F363_9FUNG</name>
<dbReference type="InterPro" id="IPR027268">
    <property type="entry name" value="Peptidase_M4/M1_CTD_sf"/>
</dbReference>
<dbReference type="EC" id="3.4.24.-" evidence="11"/>
<feature type="region of interest" description="Disordered" evidence="12">
    <location>
        <begin position="235"/>
        <end position="270"/>
    </location>
</feature>
<keyword evidence="5 11" id="KW-0645">Protease</keyword>
<keyword evidence="10 11" id="KW-0865">Zymogen</keyword>
<comment type="caution">
    <text evidence="13">The sequence shown here is derived from an EMBL/GenBank/DDBJ whole genome shotgun (WGS) entry which is preliminary data.</text>
</comment>
<dbReference type="Gene3D" id="1.10.390.10">
    <property type="entry name" value="Neutral Protease Domain 2"/>
    <property type="match status" value="1"/>
</dbReference>
<dbReference type="CDD" id="cd09596">
    <property type="entry name" value="M36"/>
    <property type="match status" value="1"/>
</dbReference>
<sequence>MISQFALLAAAAAVTFAIPPPSYLGKDEFQIPGYYNPKTKTDFGFSDFSRTEELGQTELHDSAYGHLGKMLTIRKNVTMGKQKSSQDSGAGTYHCHVVEEVYGVEIANTDASLHTDGHGNVIGRTSSWINVTAEMNAEVYKCLNGKSITPVDAVVALCASVGVSLDPSEHKVTPDSENADKLVVSNMESVSNQPVTVQNKLYMTESGLKCVWEVTLSLGVSYLCAFVERSSGKILGSSDWSSSAVSNSDGTRIVKRELPSPPATNQFSNAGYMSDLMNQLRKMVGFNGSGKSGRSGSSVVQRSGGGRSVGRQPRGQQPRGQRPRGQQPQPQPRGQRGQQPRGQPQLEQQQQQPRGQLPSSIPRSSYFVSGLGGIDPRTSAPRTIVNPFDRESSPLGWHDNGKGQGPVSRSAGNNVLTKDNSRRDDNPSIGLVEANDFKFEFKFDDTRQDPRDYKPASITNLFFLCNMIHDVLFKYGFDEASGNFQATNLSGEGRDNDAVQAMAQDGSGLNNANFATPPDGRSGILRMFIFDTRGRGPRRDGSMDNGIVTHEYGHGLSNRLTGGPSRANCLQTTESGGMGEGWSDTLAFTLETVSTDTRTTAKAVGGYATSNSRSGVRQFPYSSDPKVSRKTYQDVGRTRSVHDIGESWAIMLFEVLWNLIDKLGFEPDFTKSKSGKGNTVFMQLLIDGMKLQPCNPNFIQARDAIIQADKNNNGGAHFCELQKGFAARGLGTGARAGNFVNSFTVDSRCS</sequence>
<keyword evidence="11" id="KW-0732">Signal</keyword>
<proteinExistence type="inferred from homology"/>
<evidence type="ECO:0000256" key="12">
    <source>
        <dbReference type="SAM" id="MobiDB-lite"/>
    </source>
</evidence>
<keyword evidence="6 11" id="KW-0479">Metal-binding</keyword>
<accession>A0ABQ8F363</accession>
<feature type="region of interest" description="Disordered" evidence="12">
    <location>
        <begin position="284"/>
        <end position="429"/>
    </location>
</feature>
<dbReference type="PANTHER" id="PTHR33478:SF1">
    <property type="entry name" value="EXTRACELLULAR METALLOPROTEINASE MEP"/>
    <property type="match status" value="1"/>
</dbReference>
<feature type="compositionally biased region" description="Low complexity" evidence="12">
    <location>
        <begin position="237"/>
        <end position="248"/>
    </location>
</feature>
<comment type="similarity">
    <text evidence="3 11">Belongs to the peptidase M36 family.</text>
</comment>
<evidence type="ECO:0000256" key="1">
    <source>
        <dbReference type="ARBA" id="ARBA00001947"/>
    </source>
</evidence>
<keyword evidence="14" id="KW-1185">Reference proteome</keyword>
<evidence type="ECO:0000256" key="4">
    <source>
        <dbReference type="ARBA" id="ARBA00022525"/>
    </source>
</evidence>
<keyword evidence="8 11" id="KW-0862">Zinc</keyword>
<comment type="subcellular location">
    <subcellularLocation>
        <location evidence="2 11">Secreted</location>
    </subcellularLocation>
</comment>
<evidence type="ECO:0000256" key="2">
    <source>
        <dbReference type="ARBA" id="ARBA00004613"/>
    </source>
</evidence>
<evidence type="ECO:0000256" key="7">
    <source>
        <dbReference type="ARBA" id="ARBA00022801"/>
    </source>
</evidence>
<feature type="chain" id="PRO_5044964423" description="Extracellular metalloproteinase" evidence="11">
    <location>
        <begin position="18"/>
        <end position="750"/>
    </location>
</feature>
<comment type="cofactor">
    <cofactor evidence="1 11">
        <name>Zn(2+)</name>
        <dbReference type="ChEBI" id="CHEBI:29105"/>
    </cofactor>
</comment>
<dbReference type="PANTHER" id="PTHR33478">
    <property type="entry name" value="EXTRACELLULAR METALLOPROTEINASE MEP"/>
    <property type="match status" value="1"/>
</dbReference>
<dbReference type="InterPro" id="IPR001842">
    <property type="entry name" value="Peptidase_M36"/>
</dbReference>
<dbReference type="InterPro" id="IPR050371">
    <property type="entry name" value="Fungal_virulence_M36"/>
</dbReference>
<dbReference type="EMBL" id="JAFCIX010000439">
    <property type="protein sequence ID" value="KAH6589813.1"/>
    <property type="molecule type" value="Genomic_DNA"/>
</dbReference>
<evidence type="ECO:0000313" key="14">
    <source>
        <dbReference type="Proteomes" id="UP001648503"/>
    </source>
</evidence>
<protein>
    <recommendedName>
        <fullName evidence="11">Extracellular metalloproteinase</fullName>
        <ecNumber evidence="11">3.4.24.-</ecNumber>
    </recommendedName>
    <alternativeName>
        <fullName evidence="11">Fungalysin</fullName>
    </alternativeName>
</protein>
<reference evidence="13 14" key="1">
    <citation type="submission" date="2021-02" db="EMBL/GenBank/DDBJ databases">
        <title>Variation within the Batrachochytrium salamandrivorans European outbreak.</title>
        <authorList>
            <person name="Kelly M."/>
            <person name="Pasmans F."/>
            <person name="Shea T.P."/>
            <person name="Munoz J.F."/>
            <person name="Carranza S."/>
            <person name="Cuomo C.A."/>
            <person name="Martel A."/>
        </authorList>
    </citation>
    <scope>NUCLEOTIDE SEQUENCE [LARGE SCALE GENOMIC DNA]</scope>
    <source>
        <strain evidence="13 14">AMFP18/2</strain>
    </source>
</reference>
<gene>
    <name evidence="13" type="ORF">BASA50_009783</name>
</gene>
<dbReference type="SUPFAM" id="SSF55486">
    <property type="entry name" value="Metalloproteases ('zincins'), catalytic domain"/>
    <property type="match status" value="1"/>
</dbReference>
<feature type="signal peptide" evidence="11">
    <location>
        <begin position="1"/>
        <end position="17"/>
    </location>
</feature>
<keyword evidence="7 11" id="KW-0378">Hydrolase</keyword>
<dbReference type="Pfam" id="PF02128">
    <property type="entry name" value="Peptidase_M36"/>
    <property type="match status" value="1"/>
</dbReference>
<evidence type="ECO:0000256" key="11">
    <source>
        <dbReference type="RuleBase" id="RU364017"/>
    </source>
</evidence>
<evidence type="ECO:0000256" key="6">
    <source>
        <dbReference type="ARBA" id="ARBA00022723"/>
    </source>
</evidence>